<keyword evidence="3 7" id="KW-0812">Transmembrane</keyword>
<evidence type="ECO:0000256" key="6">
    <source>
        <dbReference type="SAM" id="MobiDB-lite"/>
    </source>
</evidence>
<dbReference type="PANTHER" id="PTHR30569">
    <property type="entry name" value="CYTOSINE TRANSPORTER CODB"/>
    <property type="match status" value="1"/>
</dbReference>
<feature type="transmembrane region" description="Helical" evidence="7">
    <location>
        <begin position="226"/>
        <end position="243"/>
    </location>
</feature>
<keyword evidence="5 7" id="KW-0472">Membrane</keyword>
<evidence type="ECO:0000313" key="9">
    <source>
        <dbReference type="Proteomes" id="UP000582974"/>
    </source>
</evidence>
<feature type="transmembrane region" description="Helical" evidence="7">
    <location>
        <begin position="71"/>
        <end position="94"/>
    </location>
</feature>
<name>A0A838ABK5_9PSEU</name>
<comment type="subcellular location">
    <subcellularLocation>
        <location evidence="1">Membrane</location>
        <topology evidence="1">Multi-pass membrane protein</topology>
    </subcellularLocation>
</comment>
<dbReference type="Gene3D" id="1.10.4160.10">
    <property type="entry name" value="Hydantoin permease"/>
    <property type="match status" value="1"/>
</dbReference>
<dbReference type="EMBL" id="JACCKD010000004">
    <property type="protein sequence ID" value="MBA0126578.1"/>
    <property type="molecule type" value="Genomic_DNA"/>
</dbReference>
<feature type="transmembrane region" description="Helical" evidence="7">
    <location>
        <begin position="447"/>
        <end position="473"/>
    </location>
</feature>
<feature type="transmembrane region" description="Helical" evidence="7">
    <location>
        <begin position="413"/>
        <end position="435"/>
    </location>
</feature>
<evidence type="ECO:0000256" key="5">
    <source>
        <dbReference type="ARBA" id="ARBA00023136"/>
    </source>
</evidence>
<dbReference type="PANTHER" id="PTHR30569:SF0">
    <property type="entry name" value="CYTOSINE PERMEASE"/>
    <property type="match status" value="1"/>
</dbReference>
<dbReference type="Proteomes" id="UP000582974">
    <property type="component" value="Unassembled WGS sequence"/>
</dbReference>
<feature type="compositionally biased region" description="Low complexity" evidence="6">
    <location>
        <begin position="485"/>
        <end position="496"/>
    </location>
</feature>
<dbReference type="InterPro" id="IPR030191">
    <property type="entry name" value="CodB"/>
</dbReference>
<feature type="transmembrane region" description="Helical" evidence="7">
    <location>
        <begin position="371"/>
        <end position="392"/>
    </location>
</feature>
<feature type="transmembrane region" description="Helical" evidence="7">
    <location>
        <begin position="44"/>
        <end position="65"/>
    </location>
</feature>
<feature type="transmembrane region" description="Helical" evidence="7">
    <location>
        <begin position="156"/>
        <end position="175"/>
    </location>
</feature>
<protein>
    <submittedName>
        <fullName evidence="8">Cytosine permease</fullName>
    </submittedName>
</protein>
<organism evidence="8 9">
    <name type="scientific">Haloechinothrix aidingensis</name>
    <dbReference type="NCBI Taxonomy" id="2752311"/>
    <lineage>
        <taxon>Bacteria</taxon>
        <taxon>Bacillati</taxon>
        <taxon>Actinomycetota</taxon>
        <taxon>Actinomycetes</taxon>
        <taxon>Pseudonocardiales</taxon>
        <taxon>Pseudonocardiaceae</taxon>
        <taxon>Haloechinothrix</taxon>
    </lineage>
</organism>
<keyword evidence="9" id="KW-1185">Reference proteome</keyword>
<gene>
    <name evidence="8" type="ORF">H0B56_13585</name>
</gene>
<dbReference type="AlphaFoldDB" id="A0A838ABK5"/>
<accession>A0A838ABK5</accession>
<feature type="transmembrane region" description="Helical" evidence="7">
    <location>
        <begin position="292"/>
        <end position="319"/>
    </location>
</feature>
<feature type="region of interest" description="Disordered" evidence="6">
    <location>
        <begin position="484"/>
        <end position="506"/>
    </location>
</feature>
<dbReference type="Pfam" id="PF02133">
    <property type="entry name" value="Transp_cyt_pur"/>
    <property type="match status" value="1"/>
</dbReference>
<comment type="similarity">
    <text evidence="2">Belongs to the purine-cytosine permease (2.A.39) family.</text>
</comment>
<evidence type="ECO:0000256" key="7">
    <source>
        <dbReference type="SAM" id="Phobius"/>
    </source>
</evidence>
<evidence type="ECO:0000313" key="8">
    <source>
        <dbReference type="EMBL" id="MBA0126578.1"/>
    </source>
</evidence>
<dbReference type="GO" id="GO:0005886">
    <property type="term" value="C:plasma membrane"/>
    <property type="evidence" value="ECO:0007669"/>
    <property type="project" value="TreeGrafter"/>
</dbReference>
<feature type="transmembrane region" description="Helical" evidence="7">
    <location>
        <begin position="340"/>
        <end position="359"/>
    </location>
</feature>
<comment type="caution">
    <text evidence="8">The sequence shown here is derived from an EMBL/GenBank/DDBJ whole genome shotgun (WGS) entry which is preliminary data.</text>
</comment>
<evidence type="ECO:0000256" key="4">
    <source>
        <dbReference type="ARBA" id="ARBA00022989"/>
    </source>
</evidence>
<reference evidence="8 9" key="1">
    <citation type="submission" date="2020-07" db="EMBL/GenBank/DDBJ databases">
        <title>Genome of Haloechinothrix sp.</title>
        <authorList>
            <person name="Tang S.-K."/>
            <person name="Yang L."/>
            <person name="Zhu W.-Y."/>
        </authorList>
    </citation>
    <scope>NUCLEOTIDE SEQUENCE [LARGE SCALE GENOMIC DNA]</scope>
    <source>
        <strain evidence="8 9">YIM 98757</strain>
    </source>
</reference>
<feature type="transmembrane region" description="Helical" evidence="7">
    <location>
        <begin position="187"/>
        <end position="206"/>
    </location>
</feature>
<keyword evidence="4 7" id="KW-1133">Transmembrane helix</keyword>
<evidence type="ECO:0000256" key="3">
    <source>
        <dbReference type="ARBA" id="ARBA00022692"/>
    </source>
</evidence>
<proteinExistence type="inferred from homology"/>
<feature type="transmembrane region" description="Helical" evidence="7">
    <location>
        <begin position="264"/>
        <end position="286"/>
    </location>
</feature>
<dbReference type="GO" id="GO:0015209">
    <property type="term" value="F:cytosine transmembrane transporter activity"/>
    <property type="evidence" value="ECO:0007669"/>
    <property type="project" value="InterPro"/>
</dbReference>
<dbReference type="InterPro" id="IPR001248">
    <property type="entry name" value="Pur-cyt_permease"/>
</dbReference>
<evidence type="ECO:0000256" key="2">
    <source>
        <dbReference type="ARBA" id="ARBA00008974"/>
    </source>
</evidence>
<feature type="transmembrane region" description="Helical" evidence="7">
    <location>
        <begin position="115"/>
        <end position="136"/>
    </location>
</feature>
<sequence>MGVPVVKASVTSDPSRDSSVAGEFTELPVLVRERIWGFWKFTSVNVGVAIATWAFLTGGSIALFAGAKTAIAATVIGNLVGVVLVALSTCLPSAKYGLEQYTALRSVFGTNGVRVLIAVMLPVSLAGWNAILAIMFGRAVTNVLGAAFGTEFDPNGPVVIALSLLAVAMSWLVLSRGPVSLEWVNKLVAPVLSVLTVVMLVLLLGHHSLGELAAAQPLEAYADDQLNFAAAVELSFATGFSWWTMMGNLARLTTSQRNAFWPNIVGLFGATVVAGAVGTFAALVVGSEDPTVWMIPIGGVALGALALLFIAFANVTSMVSQTYAEGLALVRAAGSVVRRIPWPLFVALLFTPAAVMSFWPEVLYDQFFKFMAWVGLAMAPLTAVYITDFFVLRRRRLLVRELYEPDGVSVYSFWRGFNPAALVAVAAGSLTYYLLLDPVTFESAEAFRYLTASVPSLVVTAVLHAALTVLWVARAGKGGYGPPTGAAASVPAGPDAADTERPAAVR</sequence>
<evidence type="ECO:0000256" key="1">
    <source>
        <dbReference type="ARBA" id="ARBA00004141"/>
    </source>
</evidence>